<organism evidence="3 4">
    <name type="scientific">Winogradskyella flava</name>
    <dbReference type="NCBI Taxonomy" id="1884876"/>
    <lineage>
        <taxon>Bacteria</taxon>
        <taxon>Pseudomonadati</taxon>
        <taxon>Bacteroidota</taxon>
        <taxon>Flavobacteriia</taxon>
        <taxon>Flavobacteriales</taxon>
        <taxon>Flavobacteriaceae</taxon>
        <taxon>Winogradskyella</taxon>
    </lineage>
</organism>
<dbReference type="EMBL" id="JACLCP010000002">
    <property type="protein sequence ID" value="MBC2845106.1"/>
    <property type="molecule type" value="Genomic_DNA"/>
</dbReference>
<evidence type="ECO:0000313" key="4">
    <source>
        <dbReference type="Proteomes" id="UP000533900"/>
    </source>
</evidence>
<dbReference type="InterPro" id="IPR015942">
    <property type="entry name" value="Asp/Glu/hydantoin_racemase"/>
</dbReference>
<reference evidence="3" key="1">
    <citation type="submission" date="2020-08" db="EMBL/GenBank/DDBJ databases">
        <title>Winogradskyella ouciana sp. nov., isolated from the hadal seawater of the Mariana Trench.</title>
        <authorList>
            <person name="He X."/>
        </authorList>
    </citation>
    <scope>NUCLEOTIDE SEQUENCE [LARGE SCALE GENOMIC DNA]</scope>
    <source>
        <strain evidence="3">KCTC 52348</strain>
    </source>
</reference>
<accession>A0A842ITJ4</accession>
<dbReference type="PANTHER" id="PTHR21198:SF7">
    <property type="entry name" value="ASPARTATE-GLUTAMATE RACEMASE FAMILY"/>
    <property type="match status" value="1"/>
</dbReference>
<dbReference type="PANTHER" id="PTHR21198">
    <property type="entry name" value="GLUTAMATE RACEMASE"/>
    <property type="match status" value="1"/>
</dbReference>
<dbReference type="InterPro" id="IPR004380">
    <property type="entry name" value="Asp_race"/>
</dbReference>
<name>A0A842ITJ4_9FLAO</name>
<dbReference type="Proteomes" id="UP000533900">
    <property type="component" value="Unassembled WGS sequence"/>
</dbReference>
<dbReference type="AlphaFoldDB" id="A0A842ITJ4"/>
<proteinExistence type="inferred from homology"/>
<dbReference type="NCBIfam" id="TIGR00035">
    <property type="entry name" value="asp_race"/>
    <property type="match status" value="1"/>
</dbReference>
<evidence type="ECO:0000256" key="1">
    <source>
        <dbReference type="ARBA" id="ARBA00007847"/>
    </source>
</evidence>
<dbReference type="InterPro" id="IPR033134">
    <property type="entry name" value="Asp/Glu_racemase_AS_2"/>
</dbReference>
<dbReference type="Gene3D" id="3.40.50.1860">
    <property type="match status" value="2"/>
</dbReference>
<keyword evidence="4" id="KW-1185">Reference proteome</keyword>
<gene>
    <name evidence="3" type="ORF">H7F21_08380</name>
</gene>
<dbReference type="InterPro" id="IPR001920">
    <property type="entry name" value="Asp/Glu_race"/>
</dbReference>
<comment type="caution">
    <text evidence="3">The sequence shown here is derived from an EMBL/GenBank/DDBJ whole genome shotgun (WGS) entry which is preliminary data.</text>
</comment>
<evidence type="ECO:0000256" key="2">
    <source>
        <dbReference type="ARBA" id="ARBA00023235"/>
    </source>
</evidence>
<comment type="similarity">
    <text evidence="1">Belongs to the aspartate/glutamate racemases family.</text>
</comment>
<protein>
    <submittedName>
        <fullName evidence="3">Aspartate/glutamate racemase family protein</fullName>
    </submittedName>
</protein>
<dbReference type="SUPFAM" id="SSF53681">
    <property type="entry name" value="Aspartate/glutamate racemase"/>
    <property type="match status" value="2"/>
</dbReference>
<evidence type="ECO:0000313" key="3">
    <source>
        <dbReference type="EMBL" id="MBC2845106.1"/>
    </source>
</evidence>
<keyword evidence="2" id="KW-0413">Isomerase</keyword>
<dbReference type="PROSITE" id="PS00924">
    <property type="entry name" value="ASP_GLU_RACEMASE_2"/>
    <property type="match status" value="1"/>
</dbReference>
<sequence length="239" mass="26512">MKTIGLIGGMSWESSKLYYEFLNTKANEVLGGSHSAKCIMVSVDFADIERLTFKEDWNAIGELMKKAAQQLERAGADIILLCTNTIHLVSHYISENVGVPFLHIAATTGRSIKKVGLQKIALLGTKFTMEKDFYTKTLINDFGLEILIPKTKNRQLIHNIIYNELVQGQFTVVSKQKIIDIIKELQNQGAQGVILGCTELPILVSESDVDVPLFDTGKIHAHTAIELSLAIDLNNLSRI</sequence>
<dbReference type="GO" id="GO:0047661">
    <property type="term" value="F:amino-acid racemase activity"/>
    <property type="evidence" value="ECO:0007669"/>
    <property type="project" value="InterPro"/>
</dbReference>
<dbReference type="Pfam" id="PF01177">
    <property type="entry name" value="Asp_Glu_race"/>
    <property type="match status" value="1"/>
</dbReference>